<reference evidence="2" key="1">
    <citation type="journal article" date="2020" name="Stud. Mycol.">
        <title>101 Dothideomycetes genomes: a test case for predicting lifestyles and emergence of pathogens.</title>
        <authorList>
            <person name="Haridas S."/>
            <person name="Albert R."/>
            <person name="Binder M."/>
            <person name="Bloem J."/>
            <person name="Labutti K."/>
            <person name="Salamov A."/>
            <person name="Andreopoulos B."/>
            <person name="Baker S."/>
            <person name="Barry K."/>
            <person name="Bills G."/>
            <person name="Bluhm B."/>
            <person name="Cannon C."/>
            <person name="Castanera R."/>
            <person name="Culley D."/>
            <person name="Daum C."/>
            <person name="Ezra D."/>
            <person name="Gonzalez J."/>
            <person name="Henrissat B."/>
            <person name="Kuo A."/>
            <person name="Liang C."/>
            <person name="Lipzen A."/>
            <person name="Lutzoni F."/>
            <person name="Magnuson J."/>
            <person name="Mondo S."/>
            <person name="Nolan M."/>
            <person name="Ohm R."/>
            <person name="Pangilinan J."/>
            <person name="Park H.-J."/>
            <person name="Ramirez L."/>
            <person name="Alfaro M."/>
            <person name="Sun H."/>
            <person name="Tritt A."/>
            <person name="Yoshinaga Y."/>
            <person name="Zwiers L.-H."/>
            <person name="Turgeon B."/>
            <person name="Goodwin S."/>
            <person name="Spatafora J."/>
            <person name="Crous P."/>
            <person name="Grigoriev I."/>
        </authorList>
    </citation>
    <scope>NUCLEOTIDE SEQUENCE</scope>
    <source>
        <strain evidence="2">CBS 480.64</strain>
    </source>
</reference>
<sequence length="106" mass="11137">LKLPLLPRFHPANFALAQDQSSGNQSGVAPAPVSPRALQRLRSEAQSKVVAYQNNLLSPACITASGQTNPLSPRLQPLGSPGPVTPLELESDGYLVAGSKTRSLHS</sequence>
<evidence type="ECO:0000313" key="2">
    <source>
        <dbReference type="EMBL" id="KAF2858221.1"/>
    </source>
</evidence>
<organism evidence="2 3">
    <name type="scientific">Piedraia hortae CBS 480.64</name>
    <dbReference type="NCBI Taxonomy" id="1314780"/>
    <lineage>
        <taxon>Eukaryota</taxon>
        <taxon>Fungi</taxon>
        <taxon>Dikarya</taxon>
        <taxon>Ascomycota</taxon>
        <taxon>Pezizomycotina</taxon>
        <taxon>Dothideomycetes</taxon>
        <taxon>Dothideomycetidae</taxon>
        <taxon>Capnodiales</taxon>
        <taxon>Piedraiaceae</taxon>
        <taxon>Piedraia</taxon>
    </lineage>
</organism>
<feature type="compositionally biased region" description="Polar residues" evidence="1">
    <location>
        <begin position="18"/>
        <end position="27"/>
    </location>
</feature>
<feature type="non-terminal residue" evidence="2">
    <location>
        <position position="1"/>
    </location>
</feature>
<dbReference type="Proteomes" id="UP000799421">
    <property type="component" value="Unassembled WGS sequence"/>
</dbReference>
<name>A0A6A7BSJ6_9PEZI</name>
<evidence type="ECO:0000256" key="1">
    <source>
        <dbReference type="SAM" id="MobiDB-lite"/>
    </source>
</evidence>
<keyword evidence="3" id="KW-1185">Reference proteome</keyword>
<feature type="region of interest" description="Disordered" evidence="1">
    <location>
        <begin position="16"/>
        <end position="35"/>
    </location>
</feature>
<protein>
    <submittedName>
        <fullName evidence="2">Uncharacterized protein</fullName>
    </submittedName>
</protein>
<dbReference type="EMBL" id="MU006015">
    <property type="protein sequence ID" value="KAF2858221.1"/>
    <property type="molecule type" value="Genomic_DNA"/>
</dbReference>
<accession>A0A6A7BSJ6</accession>
<evidence type="ECO:0000313" key="3">
    <source>
        <dbReference type="Proteomes" id="UP000799421"/>
    </source>
</evidence>
<feature type="non-terminal residue" evidence="2">
    <location>
        <position position="106"/>
    </location>
</feature>
<gene>
    <name evidence="2" type="ORF">K470DRAFT_192081</name>
</gene>
<dbReference type="OrthoDB" id="5403157at2759"/>
<dbReference type="AlphaFoldDB" id="A0A6A7BSJ6"/>
<proteinExistence type="predicted"/>